<evidence type="ECO:0000256" key="4">
    <source>
        <dbReference type="ARBA" id="ARBA00023163"/>
    </source>
</evidence>
<evidence type="ECO:0000256" key="2">
    <source>
        <dbReference type="ARBA" id="ARBA00023015"/>
    </source>
</evidence>
<dbReference type="HOGENOM" id="CLU_080558_0_0_1"/>
<keyword evidence="4" id="KW-0804">Transcription</keyword>
<keyword evidence="9" id="KW-1185">Reference proteome</keyword>
<keyword evidence="7" id="KW-0472">Membrane</keyword>
<evidence type="ECO:0000256" key="7">
    <source>
        <dbReference type="SAM" id="Phobius"/>
    </source>
</evidence>
<keyword evidence="7" id="KW-1133">Transmembrane helix</keyword>
<reference evidence="8" key="2">
    <citation type="submission" date="2015-03" db="UniProtKB">
        <authorList>
            <consortium name="EnsemblPlants"/>
        </authorList>
    </citation>
    <scope>IDENTIFICATION</scope>
</reference>
<evidence type="ECO:0000313" key="8">
    <source>
        <dbReference type="EnsemblPlants" id="OBART09G04060.1"/>
    </source>
</evidence>
<evidence type="ECO:0000256" key="6">
    <source>
        <dbReference type="SAM" id="MobiDB-lite"/>
    </source>
</evidence>
<dbReference type="GO" id="GO:0005634">
    <property type="term" value="C:nucleus"/>
    <property type="evidence" value="ECO:0007669"/>
    <property type="project" value="UniProtKB-SubCell"/>
</dbReference>
<name>A0A0D3H4R6_9ORYZ</name>
<dbReference type="Gene3D" id="3.30.890.10">
    <property type="entry name" value="Methyl-cpg-binding Protein 2, Chain A"/>
    <property type="match status" value="1"/>
</dbReference>
<dbReference type="Gramene" id="OBART09G04060.1">
    <property type="protein sequence ID" value="OBART09G04060.1"/>
    <property type="gene ID" value="OBART09G04060"/>
</dbReference>
<feature type="region of interest" description="Disordered" evidence="6">
    <location>
        <begin position="1"/>
        <end position="23"/>
    </location>
</feature>
<evidence type="ECO:0008006" key="10">
    <source>
        <dbReference type="Google" id="ProtNLM"/>
    </source>
</evidence>
<organism evidence="8">
    <name type="scientific">Oryza barthii</name>
    <dbReference type="NCBI Taxonomy" id="65489"/>
    <lineage>
        <taxon>Eukaryota</taxon>
        <taxon>Viridiplantae</taxon>
        <taxon>Streptophyta</taxon>
        <taxon>Embryophyta</taxon>
        <taxon>Tracheophyta</taxon>
        <taxon>Spermatophyta</taxon>
        <taxon>Magnoliopsida</taxon>
        <taxon>Liliopsida</taxon>
        <taxon>Poales</taxon>
        <taxon>Poaceae</taxon>
        <taxon>BOP clade</taxon>
        <taxon>Oryzoideae</taxon>
        <taxon>Oryzeae</taxon>
        <taxon>Oryzinae</taxon>
        <taxon>Oryza</taxon>
    </lineage>
</organism>
<sequence length="301" mass="34364">MTQGTIRRGTHGPSGLPSSGDGKGKGVAITGANPWYSGDDSDGSNSISDSERTVTADFRIFVCILVVMVIRRWILVRLITTRQIQKPIARELRAASFGMIANSFSNSLHFSPMWTLSCSQEKGKTQVKNNKDIPEAWKVHPRKDEVDPTGWDIENHLRNDQKTKDKQYYRHKDYNHKFRSKPEVQYFLDTGKAASATPIQCTCCCSRLLHDARVYEMFQDYMVSYLLDVRAVLQPRHQRHQPSRARHEDDGTIPRDPSLSYRGKYLRASKVYNKERSFKAIEMASVIGLFAIDDRCLMLCV</sequence>
<proteinExistence type="predicted"/>
<dbReference type="SUPFAM" id="SSF54171">
    <property type="entry name" value="DNA-binding domain"/>
    <property type="match status" value="1"/>
</dbReference>
<keyword evidence="7" id="KW-0812">Transmembrane</keyword>
<keyword evidence="2" id="KW-0805">Transcription regulation</keyword>
<accession>A0A0D3H4R6</accession>
<dbReference type="EnsemblPlants" id="OBART09G04060.1">
    <property type="protein sequence ID" value="OBART09G04060.1"/>
    <property type="gene ID" value="OBART09G04060"/>
</dbReference>
<keyword evidence="3" id="KW-0238">DNA-binding</keyword>
<dbReference type="AlphaFoldDB" id="A0A0D3H4R6"/>
<dbReference type="InterPro" id="IPR016177">
    <property type="entry name" value="DNA-bd_dom_sf"/>
</dbReference>
<reference evidence="8" key="1">
    <citation type="journal article" date="2009" name="Rice">
        <title>De Novo Next Generation Sequencing of Plant Genomes.</title>
        <authorList>
            <person name="Rounsley S."/>
            <person name="Marri P.R."/>
            <person name="Yu Y."/>
            <person name="He R."/>
            <person name="Sisneros N."/>
            <person name="Goicoechea J.L."/>
            <person name="Lee S.J."/>
            <person name="Angelova A."/>
            <person name="Kudrna D."/>
            <person name="Luo M."/>
            <person name="Affourtit J."/>
            <person name="Desany B."/>
            <person name="Knight J."/>
            <person name="Niazi F."/>
            <person name="Egholm M."/>
            <person name="Wing R.A."/>
        </authorList>
    </citation>
    <scope>NUCLEOTIDE SEQUENCE [LARGE SCALE GENOMIC DNA]</scope>
    <source>
        <strain evidence="8">cv. IRGC 105608</strain>
    </source>
</reference>
<evidence type="ECO:0000256" key="1">
    <source>
        <dbReference type="ARBA" id="ARBA00004123"/>
    </source>
</evidence>
<protein>
    <recommendedName>
        <fullName evidence="10">MBD domain-containing protein</fullName>
    </recommendedName>
</protein>
<comment type="subcellular location">
    <subcellularLocation>
        <location evidence="1">Nucleus</location>
    </subcellularLocation>
</comment>
<dbReference type="PaxDb" id="65489-OBART09G04060.1"/>
<dbReference type="Proteomes" id="UP000026960">
    <property type="component" value="Chromosome 9"/>
</dbReference>
<evidence type="ECO:0000256" key="5">
    <source>
        <dbReference type="ARBA" id="ARBA00023242"/>
    </source>
</evidence>
<evidence type="ECO:0000313" key="9">
    <source>
        <dbReference type="Proteomes" id="UP000026960"/>
    </source>
</evidence>
<evidence type="ECO:0000256" key="3">
    <source>
        <dbReference type="ARBA" id="ARBA00023125"/>
    </source>
</evidence>
<keyword evidence="5" id="KW-0539">Nucleus</keyword>
<feature type="transmembrane region" description="Helical" evidence="7">
    <location>
        <begin position="58"/>
        <end position="80"/>
    </location>
</feature>
<dbReference type="GO" id="GO:0003677">
    <property type="term" value="F:DNA binding"/>
    <property type="evidence" value="ECO:0007669"/>
    <property type="project" value="UniProtKB-KW"/>
</dbReference>